<dbReference type="OrthoDB" id="3587182at2759"/>
<comment type="caution">
    <text evidence="3">The sequence shown here is derived from an EMBL/GenBank/DDBJ whole genome shotgun (WGS) entry which is preliminary data.</text>
</comment>
<feature type="transmembrane region" description="Helical" evidence="1">
    <location>
        <begin position="130"/>
        <end position="150"/>
    </location>
</feature>
<name>A0A4U6WZU1_9PEZI</name>
<evidence type="ECO:0000313" key="3">
    <source>
        <dbReference type="EMBL" id="TKW48641.1"/>
    </source>
</evidence>
<dbReference type="PANTHER" id="PTHR37019">
    <property type="entry name" value="CHROMOSOME 1, WHOLE GENOME SHOTGUN SEQUENCE"/>
    <property type="match status" value="1"/>
</dbReference>
<dbReference type="InterPro" id="IPR056121">
    <property type="entry name" value="DUF7704"/>
</dbReference>
<feature type="transmembrane region" description="Helical" evidence="1">
    <location>
        <begin position="89"/>
        <end position="110"/>
    </location>
</feature>
<protein>
    <recommendedName>
        <fullName evidence="2">DUF7704 domain-containing protein</fullName>
    </recommendedName>
</protein>
<keyword evidence="1" id="KW-0472">Membrane</keyword>
<keyword evidence="1" id="KW-1133">Transmembrane helix</keyword>
<dbReference type="Pfam" id="PF24803">
    <property type="entry name" value="DUF7704"/>
    <property type="match status" value="1"/>
</dbReference>
<feature type="domain" description="DUF7704" evidence="2">
    <location>
        <begin position="13"/>
        <end position="150"/>
    </location>
</feature>
<evidence type="ECO:0000259" key="2">
    <source>
        <dbReference type="Pfam" id="PF24803"/>
    </source>
</evidence>
<feature type="transmembrane region" description="Helical" evidence="1">
    <location>
        <begin position="21"/>
        <end position="42"/>
    </location>
</feature>
<dbReference type="EMBL" id="PJEX01000826">
    <property type="protein sequence ID" value="TKW48641.1"/>
    <property type="molecule type" value="Genomic_DNA"/>
</dbReference>
<dbReference type="Proteomes" id="UP000310108">
    <property type="component" value="Unassembled WGS sequence"/>
</dbReference>
<gene>
    <name evidence="3" type="ORF">CTA1_131</name>
</gene>
<organism evidence="3 4">
    <name type="scientific">Colletotrichum tanaceti</name>
    <dbReference type="NCBI Taxonomy" id="1306861"/>
    <lineage>
        <taxon>Eukaryota</taxon>
        <taxon>Fungi</taxon>
        <taxon>Dikarya</taxon>
        <taxon>Ascomycota</taxon>
        <taxon>Pezizomycotina</taxon>
        <taxon>Sordariomycetes</taxon>
        <taxon>Hypocreomycetidae</taxon>
        <taxon>Glomerellales</taxon>
        <taxon>Glomerellaceae</taxon>
        <taxon>Colletotrichum</taxon>
        <taxon>Colletotrichum destructivum species complex</taxon>
    </lineage>
</organism>
<sequence>MAARRGGTVSASAAVPGIYQLIFITLEPILALLGAVMALHAPHQYLAGMTRNATPYADGTRFLYTQLGGGWLFFAFAEGVVLRLYDDLGLWRVVCAGMLLSDAAYCHGTAQAVGGWAVWLDRSTWTVEDYTVFFTTAPMVLVRVLILLGIGIGTGTGVPKETAGEEQHYLGEQQHYLGEQQYHLGEQQYYLGEKQDE</sequence>
<dbReference type="AlphaFoldDB" id="A0A4U6WZU1"/>
<dbReference type="PANTHER" id="PTHR37019:SF1">
    <property type="entry name" value="EXPERA DOMAIN-CONTAINING PROTEIN"/>
    <property type="match status" value="1"/>
</dbReference>
<reference evidence="3 4" key="1">
    <citation type="journal article" date="2019" name="PLoS ONE">
        <title>Comparative genome analysis indicates high evolutionary potential of pathogenicity genes in Colletotrichum tanaceti.</title>
        <authorList>
            <person name="Lelwala R.V."/>
            <person name="Korhonen P.K."/>
            <person name="Young N.D."/>
            <person name="Scott J.B."/>
            <person name="Ades P.A."/>
            <person name="Gasser R.B."/>
            <person name="Taylor P.W.J."/>
        </authorList>
    </citation>
    <scope>NUCLEOTIDE SEQUENCE [LARGE SCALE GENOMIC DNA]</scope>
    <source>
        <strain evidence="3">BRIP57314</strain>
    </source>
</reference>
<proteinExistence type="predicted"/>
<keyword evidence="4" id="KW-1185">Reference proteome</keyword>
<keyword evidence="1" id="KW-0812">Transmembrane</keyword>
<feature type="transmembrane region" description="Helical" evidence="1">
    <location>
        <begin position="62"/>
        <end position="82"/>
    </location>
</feature>
<accession>A0A4U6WZU1</accession>
<evidence type="ECO:0000313" key="4">
    <source>
        <dbReference type="Proteomes" id="UP000310108"/>
    </source>
</evidence>
<evidence type="ECO:0000256" key="1">
    <source>
        <dbReference type="SAM" id="Phobius"/>
    </source>
</evidence>